<dbReference type="AlphaFoldDB" id="A0A0B7ACV7"/>
<feature type="non-terminal residue" evidence="1">
    <location>
        <position position="1"/>
    </location>
</feature>
<reference evidence="1" key="1">
    <citation type="submission" date="2014-12" db="EMBL/GenBank/DDBJ databases">
        <title>Insight into the proteome of Arion vulgaris.</title>
        <authorList>
            <person name="Aradska J."/>
            <person name="Bulat T."/>
            <person name="Smidak R."/>
            <person name="Sarate P."/>
            <person name="Gangsoo J."/>
            <person name="Sialana F."/>
            <person name="Bilban M."/>
            <person name="Lubec G."/>
        </authorList>
    </citation>
    <scope>NUCLEOTIDE SEQUENCE</scope>
    <source>
        <tissue evidence="1">Skin</tissue>
    </source>
</reference>
<dbReference type="EMBL" id="HACG01031733">
    <property type="protein sequence ID" value="CEK78598.1"/>
    <property type="molecule type" value="Transcribed_RNA"/>
</dbReference>
<sequence length="120" mass="13485">REYCTKLELHSSGNITKGLWKKYTDEQNSAARIRTHDLQNARQGLSHRDPPSHGRIRTSVARLLEATYQSAILSSSMKWLILCASWRSIISVVLEFFSTRSGQPDGTNTIRALSIPVTSL</sequence>
<organism evidence="1">
    <name type="scientific">Arion vulgaris</name>
    <dbReference type="NCBI Taxonomy" id="1028688"/>
    <lineage>
        <taxon>Eukaryota</taxon>
        <taxon>Metazoa</taxon>
        <taxon>Spiralia</taxon>
        <taxon>Lophotrochozoa</taxon>
        <taxon>Mollusca</taxon>
        <taxon>Gastropoda</taxon>
        <taxon>Heterobranchia</taxon>
        <taxon>Euthyneura</taxon>
        <taxon>Panpulmonata</taxon>
        <taxon>Eupulmonata</taxon>
        <taxon>Stylommatophora</taxon>
        <taxon>Helicina</taxon>
        <taxon>Arionoidea</taxon>
        <taxon>Arionidae</taxon>
        <taxon>Arion</taxon>
    </lineage>
</organism>
<proteinExistence type="predicted"/>
<evidence type="ECO:0000313" key="1">
    <source>
        <dbReference type="EMBL" id="CEK78598.1"/>
    </source>
</evidence>
<name>A0A0B7ACV7_9EUPU</name>
<protein>
    <submittedName>
        <fullName evidence="1">Uncharacterized protein</fullName>
    </submittedName>
</protein>
<accession>A0A0B7ACV7</accession>
<gene>
    <name evidence="1" type="primary">ORF110965</name>
</gene>